<gene>
    <name evidence="3" type="primary">ygiF_6</name>
    <name evidence="3" type="ORF">GALL_274280</name>
</gene>
<dbReference type="Pfam" id="PF01928">
    <property type="entry name" value="CYTH"/>
    <property type="match status" value="1"/>
</dbReference>
<dbReference type="EMBL" id="MLJW01000283">
    <property type="protein sequence ID" value="OIQ90698.1"/>
    <property type="molecule type" value="Genomic_DNA"/>
</dbReference>
<dbReference type="GO" id="GO:0050355">
    <property type="term" value="F:inorganic triphosphate phosphatase activity"/>
    <property type="evidence" value="ECO:0007669"/>
    <property type="project" value="UniProtKB-EC"/>
</dbReference>
<evidence type="ECO:0000259" key="1">
    <source>
        <dbReference type="PROSITE" id="PS51707"/>
    </source>
</evidence>
<dbReference type="InterPro" id="IPR039013">
    <property type="entry name" value="YgiF"/>
</dbReference>
<dbReference type="SMART" id="SM01118">
    <property type="entry name" value="CYTH"/>
    <property type="match status" value="1"/>
</dbReference>
<name>A0A1J5R5I4_9ZZZZ</name>
<dbReference type="GO" id="GO:0046872">
    <property type="term" value="F:metal ion binding"/>
    <property type="evidence" value="ECO:0007669"/>
    <property type="project" value="TreeGrafter"/>
</dbReference>
<proteinExistence type="predicted"/>
<feature type="domain" description="CHAD" evidence="2">
    <location>
        <begin position="217"/>
        <end position="494"/>
    </location>
</feature>
<dbReference type="CDD" id="cd07756">
    <property type="entry name" value="CYTH-like_Pase_CHAD"/>
    <property type="match status" value="1"/>
</dbReference>
<accession>A0A1J5R5I4</accession>
<organism evidence="3">
    <name type="scientific">mine drainage metagenome</name>
    <dbReference type="NCBI Taxonomy" id="410659"/>
    <lineage>
        <taxon>unclassified sequences</taxon>
        <taxon>metagenomes</taxon>
        <taxon>ecological metagenomes</taxon>
    </lineage>
</organism>
<dbReference type="PANTHER" id="PTHR39569:SF1">
    <property type="entry name" value="INORGANIC TRIPHOSPHATASE"/>
    <property type="match status" value="1"/>
</dbReference>
<evidence type="ECO:0000313" key="3">
    <source>
        <dbReference type="EMBL" id="OIQ90698.1"/>
    </source>
</evidence>
<reference evidence="3" key="1">
    <citation type="submission" date="2016-10" db="EMBL/GenBank/DDBJ databases">
        <title>Sequence of Gallionella enrichment culture.</title>
        <authorList>
            <person name="Poehlein A."/>
            <person name="Muehling M."/>
            <person name="Daniel R."/>
        </authorList>
    </citation>
    <scope>NUCLEOTIDE SEQUENCE</scope>
</reference>
<dbReference type="PANTHER" id="PTHR39569">
    <property type="entry name" value="INORGANIC TRIPHOSPHATASE"/>
    <property type="match status" value="1"/>
</dbReference>
<feature type="domain" description="CYTH" evidence="1">
    <location>
        <begin position="2"/>
        <end position="202"/>
    </location>
</feature>
<dbReference type="Pfam" id="PF05235">
    <property type="entry name" value="CHAD"/>
    <property type="match status" value="1"/>
</dbReference>
<dbReference type="AlphaFoldDB" id="A0A1J5R5I4"/>
<dbReference type="InterPro" id="IPR038186">
    <property type="entry name" value="CHAD_dom_sf"/>
</dbReference>
<dbReference type="PROSITE" id="PS51708">
    <property type="entry name" value="CHAD"/>
    <property type="match status" value="1"/>
</dbReference>
<comment type="caution">
    <text evidence="3">The sequence shown here is derived from an EMBL/GenBank/DDBJ whole genome shotgun (WGS) entry which is preliminary data.</text>
</comment>
<dbReference type="SMART" id="SM00880">
    <property type="entry name" value="CHAD"/>
    <property type="match status" value="1"/>
</dbReference>
<dbReference type="InterPro" id="IPR023577">
    <property type="entry name" value="CYTH_domain"/>
</dbReference>
<dbReference type="InterPro" id="IPR007899">
    <property type="entry name" value="CHAD_dom"/>
</dbReference>
<dbReference type="SUPFAM" id="SSF55154">
    <property type="entry name" value="CYTH-like phosphatases"/>
    <property type="match status" value="1"/>
</dbReference>
<dbReference type="EC" id="3.6.1.25" evidence="3"/>
<evidence type="ECO:0000259" key="2">
    <source>
        <dbReference type="PROSITE" id="PS51708"/>
    </source>
</evidence>
<dbReference type="InterPro" id="IPR033469">
    <property type="entry name" value="CYTH-like_dom_sf"/>
</dbReference>
<dbReference type="PROSITE" id="PS51707">
    <property type="entry name" value="CYTH"/>
    <property type="match status" value="1"/>
</dbReference>
<dbReference type="Gene3D" id="2.40.320.10">
    <property type="entry name" value="Hypothetical Protein Pfu-838710-001"/>
    <property type="match status" value="1"/>
</dbReference>
<protein>
    <submittedName>
        <fullName evidence="3">Inorganic triphosphatase</fullName>
        <ecNumber evidence="3">3.6.1.25</ecNumber>
    </submittedName>
</protein>
<dbReference type="Gene3D" id="1.40.20.10">
    <property type="entry name" value="CHAD domain"/>
    <property type="match status" value="1"/>
</dbReference>
<sequence length="501" mass="56290">MAEEIELKLSLPVAAQRLLLRQSVLKRAVSRHTQQLVNLYYDTHTLSLHKRGIALRLRKQGRTWLQTIKCAGSQAAGLSTRPEWETPYSGHFDFAAIDDPEVRRQLERPSLRKRLVPLFETSYRRTTWRFEPAPGCVFHLMADRGWVAAAGRRESISELELELESGDVNELFKLAQALAERLPLVPQILSKAERGYRLYRDVRAVPVKALPVPLAASCRPLACFRQIALSCLEHQQGNLEGVLNSEDPEFIHQMRVATRRLRAAMRLFAPRLPPDFIDQLLPPLRQLTARLGRARDLDVLLAEISMPVMQALPDEPRLAALVGAVTDRQYAARGAAVRYLQSAAYGRLMLLATALLQRPAFIEPAAEETIAVFASDRLKRLRKRVLELARAASTDDPGSLHRLRIAIKRLRYALEFFSPLCSGKALQRLLRSLGALQDELGQLNDLANAGVLLMHCAGDDPRLREAVSLVGGWHASRHRELLARIPGRLAELRRLSLPTLG</sequence>
<keyword evidence="3" id="KW-0378">Hydrolase</keyword>